<evidence type="ECO:0000256" key="1">
    <source>
        <dbReference type="SAM" id="Phobius"/>
    </source>
</evidence>
<keyword evidence="1" id="KW-0472">Membrane</keyword>
<evidence type="ECO:0000313" key="3">
    <source>
        <dbReference type="Proteomes" id="UP000241270"/>
    </source>
</evidence>
<evidence type="ECO:0000313" key="2">
    <source>
        <dbReference type="EMBL" id="ATW69850.1"/>
    </source>
</evidence>
<feature type="transmembrane region" description="Helical" evidence="1">
    <location>
        <begin position="189"/>
        <end position="211"/>
    </location>
</feature>
<organism evidence="2 3">
    <name type="scientific">Proteus phage PM87</name>
    <dbReference type="NCBI Taxonomy" id="2048007"/>
    <lineage>
        <taxon>Viruses</taxon>
        <taxon>Duplodnaviria</taxon>
        <taxon>Heunggongvirae</taxon>
        <taxon>Uroviricota</taxon>
        <taxon>Caudoviricetes</taxon>
        <taxon>Casjensviridae</taxon>
        <taxon>Lavrentievavirus</taxon>
        <taxon>Lavrentievavirus PM87</taxon>
    </lineage>
</organism>
<dbReference type="Proteomes" id="UP000241270">
    <property type="component" value="Segment"/>
</dbReference>
<protein>
    <submittedName>
        <fullName evidence="2">Lysis protein A</fullName>
    </submittedName>
</protein>
<sequence length="259" mass="28325">MKFAKTLETLKLAFKNSQIKNRGNTMANLKPKGIRQNNPGNLEWGSPWQGLVPKAERTSPRFCEFVNPVYGIRAIAVTLITYYDKRKSKNGSRIDSAREIVERWAPGSEKGNNTNVYAKNLADLLGVGPDDEVINMHDYDQLFLLVSGIIGTENGFNGPLKGKTVNTWYSDETIEEALRMAGVTKKPKVVNSTATVAAGTAALGVAQLVEVVQPVKEAVHNASGDLSSGDYARIFLGVATVGIGIYLGYVRYRKFKLGQ</sequence>
<proteinExistence type="predicted"/>
<dbReference type="KEGG" id="vg:62680560"/>
<feature type="transmembrane region" description="Helical" evidence="1">
    <location>
        <begin position="231"/>
        <end position="250"/>
    </location>
</feature>
<dbReference type="GeneID" id="62680560"/>
<keyword evidence="1" id="KW-1133">Transmembrane helix</keyword>
<name>A0A2H4PRB7_9CAUD</name>
<keyword evidence="3" id="KW-1185">Reference proteome</keyword>
<dbReference type="EMBL" id="MG030346">
    <property type="protein sequence ID" value="ATW69850.1"/>
    <property type="molecule type" value="Genomic_DNA"/>
</dbReference>
<keyword evidence="1" id="KW-0812">Transmembrane</keyword>
<accession>A0A2H4PRB7</accession>
<dbReference type="RefSeq" id="YP_009997985.1">
    <property type="nucleotide sequence ID" value="NC_052981.1"/>
</dbReference>
<reference evidence="3" key="1">
    <citation type="submission" date="2017-10" db="EMBL/GenBank/DDBJ databases">
        <title>Isolation and characterization of a group of new proteus bacteriophages.</title>
        <authorList>
            <person name="Kozlova Y.N."/>
            <person name="Morozova V.V."/>
            <person name="Babkin I.V."/>
            <person name="Tikunova N.V."/>
            <person name="Bokovaya O.V."/>
            <person name="Shedko E.D."/>
        </authorList>
    </citation>
    <scope>NUCLEOTIDE SEQUENCE [LARGE SCALE GENOMIC DNA]</scope>
</reference>